<evidence type="ECO:0000313" key="5">
    <source>
        <dbReference type="EMBL" id="RRR67971.1"/>
    </source>
</evidence>
<dbReference type="EMBL" id="RSAS01000754">
    <property type="protein sequence ID" value="RRR67971.1"/>
    <property type="molecule type" value="Genomic_DNA"/>
</dbReference>
<proteinExistence type="predicted"/>
<keyword evidence="2 4" id="KW-0812">Transmembrane</keyword>
<gene>
    <name evidence="5" type="ORF">EI684_18190</name>
</gene>
<dbReference type="GO" id="GO:0016020">
    <property type="term" value="C:membrane"/>
    <property type="evidence" value="ECO:0007669"/>
    <property type="project" value="UniProtKB-SubCell"/>
</dbReference>
<dbReference type="Gene3D" id="1.10.287.90">
    <property type="match status" value="1"/>
</dbReference>
<sequence>MLHHSIFWLVALIFVCGQALLIHAAWRLRRAPAPPPPGVPQSPANTDFAWTLATAALTALLFYGVYLALP</sequence>
<name>A0A426TTJ7_9CHLR</name>
<accession>A0A426TTJ7</accession>
<evidence type="ECO:0000313" key="6">
    <source>
        <dbReference type="Proteomes" id="UP000280307"/>
    </source>
</evidence>
<keyword evidence="3 4" id="KW-0472">Membrane</keyword>
<comment type="caution">
    <text evidence="5">The sequence shown here is derived from an EMBL/GenBank/DDBJ whole genome shotgun (WGS) entry which is preliminary data.</text>
</comment>
<keyword evidence="4" id="KW-1133">Transmembrane helix</keyword>
<feature type="transmembrane region" description="Helical" evidence="4">
    <location>
        <begin position="48"/>
        <end position="69"/>
    </location>
</feature>
<dbReference type="InterPro" id="IPR036257">
    <property type="entry name" value="Cyt_c_oxidase_su2_TM_sf"/>
</dbReference>
<dbReference type="Proteomes" id="UP000280307">
    <property type="component" value="Unassembled WGS sequence"/>
</dbReference>
<evidence type="ECO:0000256" key="4">
    <source>
        <dbReference type="SAM" id="Phobius"/>
    </source>
</evidence>
<reference evidence="5 6" key="1">
    <citation type="submission" date="2018-12" db="EMBL/GenBank/DDBJ databases">
        <title>Genome Sequence of Candidatus Viridilinea halotolerans isolated from saline sulfide-rich spring.</title>
        <authorList>
            <person name="Grouzdev D.S."/>
            <person name="Burganskaya E.I."/>
            <person name="Krutkina M.S."/>
            <person name="Sukhacheva M.V."/>
            <person name="Gorlenko V.M."/>
        </authorList>
    </citation>
    <scope>NUCLEOTIDE SEQUENCE [LARGE SCALE GENOMIC DNA]</scope>
    <source>
        <strain evidence="5">Chok-6</strain>
    </source>
</reference>
<evidence type="ECO:0000256" key="3">
    <source>
        <dbReference type="ARBA" id="ARBA00023136"/>
    </source>
</evidence>
<protein>
    <submittedName>
        <fullName evidence="5">Uncharacterized protein</fullName>
    </submittedName>
</protein>
<evidence type="ECO:0000256" key="1">
    <source>
        <dbReference type="ARBA" id="ARBA00004370"/>
    </source>
</evidence>
<dbReference type="AlphaFoldDB" id="A0A426TTJ7"/>
<comment type="subcellular location">
    <subcellularLocation>
        <location evidence="1">Membrane</location>
    </subcellularLocation>
</comment>
<evidence type="ECO:0000256" key="2">
    <source>
        <dbReference type="ARBA" id="ARBA00022692"/>
    </source>
</evidence>
<organism evidence="5 6">
    <name type="scientific">Candidatus Viridilinea halotolerans</name>
    <dbReference type="NCBI Taxonomy" id="2491704"/>
    <lineage>
        <taxon>Bacteria</taxon>
        <taxon>Bacillati</taxon>
        <taxon>Chloroflexota</taxon>
        <taxon>Chloroflexia</taxon>
        <taxon>Chloroflexales</taxon>
        <taxon>Chloroflexineae</taxon>
        <taxon>Oscillochloridaceae</taxon>
        <taxon>Candidatus Viridilinea</taxon>
    </lineage>
</organism>